<dbReference type="GO" id="GO:0016787">
    <property type="term" value="F:hydrolase activity"/>
    <property type="evidence" value="ECO:0007669"/>
    <property type="project" value="UniProtKB-KW"/>
</dbReference>
<dbReference type="SUPFAM" id="SSF53474">
    <property type="entry name" value="alpha/beta-Hydrolases"/>
    <property type="match status" value="1"/>
</dbReference>
<accession>A0AA90YVA2</accession>
<evidence type="ECO:0000313" key="2">
    <source>
        <dbReference type="EMBL" id="NOE17658.1"/>
    </source>
</evidence>
<name>A0AA90YVA2_9RHOB</name>
<dbReference type="InterPro" id="IPR029058">
    <property type="entry name" value="AB_hydrolase_fold"/>
</dbReference>
<dbReference type="PANTHER" id="PTHR43194">
    <property type="entry name" value="HYDROLASE ALPHA/BETA FOLD FAMILY"/>
    <property type="match status" value="1"/>
</dbReference>
<dbReference type="Proteomes" id="UP000597886">
    <property type="component" value="Unassembled WGS sequence"/>
</dbReference>
<keyword evidence="2" id="KW-0378">Hydrolase</keyword>
<protein>
    <submittedName>
        <fullName evidence="2">Alpha/beta fold hydrolase</fullName>
    </submittedName>
</protein>
<dbReference type="InterPro" id="IPR000073">
    <property type="entry name" value="AB_hydrolase_1"/>
</dbReference>
<dbReference type="RefSeq" id="WP_171328954.1">
    <property type="nucleotide sequence ID" value="NZ_WVRA01000001.1"/>
</dbReference>
<organism evidence="2 3">
    <name type="scientific">Ruegeria atlantica</name>
    <dbReference type="NCBI Taxonomy" id="81569"/>
    <lineage>
        <taxon>Bacteria</taxon>
        <taxon>Pseudomonadati</taxon>
        <taxon>Pseudomonadota</taxon>
        <taxon>Alphaproteobacteria</taxon>
        <taxon>Rhodobacterales</taxon>
        <taxon>Roseobacteraceae</taxon>
        <taxon>Ruegeria</taxon>
    </lineage>
</organism>
<evidence type="ECO:0000313" key="3">
    <source>
        <dbReference type="Proteomes" id="UP000597886"/>
    </source>
</evidence>
<comment type="caution">
    <text evidence="2">The sequence shown here is derived from an EMBL/GenBank/DDBJ whole genome shotgun (WGS) entry which is preliminary data.</text>
</comment>
<gene>
    <name evidence="2" type="ORF">GS634_05915</name>
</gene>
<dbReference type="AlphaFoldDB" id="A0AA90YVA2"/>
<dbReference type="Pfam" id="PF12697">
    <property type="entry name" value="Abhydrolase_6"/>
    <property type="match status" value="1"/>
</dbReference>
<dbReference type="Gene3D" id="3.40.50.1820">
    <property type="entry name" value="alpha/beta hydrolase"/>
    <property type="match status" value="1"/>
</dbReference>
<sequence>MTKEIVLIHGAFAGPWCMQDYAAFFRDRGWTVHVPALRYHDGDPKADPDPGLTDASVMDYTNDIADFVQGLDRKPVILGHAIAGVVAQQVASRGLASAIVLINPNAPWGTLPETDDERAVPRTLMEGGPFWKQPMRVGFDLMAPFALNKMDEAQQHAVFDQLGAESGRVMFEMFFWMFDDHHAIKVDFDKVDCPVLVVSGAEDRAVNPDTCRALATRYGDRGTFLLVKDHAHFLFMEPGWEGPASKIEKWLTTQVT</sequence>
<reference evidence="2" key="1">
    <citation type="submission" date="2019-12" db="EMBL/GenBank/DDBJ databases">
        <title>Ruegeria JWLKs population differentiation of coral mucus and skeleton niches.</title>
        <authorList>
            <person name="Luo D."/>
        </authorList>
    </citation>
    <scope>NUCLEOTIDE SEQUENCE</scope>
    <source>
        <strain evidence="2">HKCCD6181</strain>
    </source>
</reference>
<feature type="domain" description="AB hydrolase-1" evidence="1">
    <location>
        <begin position="5"/>
        <end position="238"/>
    </location>
</feature>
<dbReference type="PANTHER" id="PTHR43194:SF2">
    <property type="entry name" value="PEROXISOMAL MEMBRANE PROTEIN LPX1"/>
    <property type="match status" value="1"/>
</dbReference>
<proteinExistence type="predicted"/>
<dbReference type="EMBL" id="WVRA01000001">
    <property type="protein sequence ID" value="NOE17658.1"/>
    <property type="molecule type" value="Genomic_DNA"/>
</dbReference>
<evidence type="ECO:0000259" key="1">
    <source>
        <dbReference type="Pfam" id="PF12697"/>
    </source>
</evidence>
<dbReference type="InterPro" id="IPR050228">
    <property type="entry name" value="Carboxylesterase_BioH"/>
</dbReference>